<protein>
    <submittedName>
        <fullName evidence="11">Uncharacterized protein</fullName>
    </submittedName>
</protein>
<evidence type="ECO:0000256" key="4">
    <source>
        <dbReference type="ARBA" id="ARBA00022847"/>
    </source>
</evidence>
<dbReference type="PANTHER" id="PTHR11616">
    <property type="entry name" value="SODIUM/CHLORIDE DEPENDENT TRANSPORTER"/>
    <property type="match status" value="1"/>
</dbReference>
<comment type="subcellular location">
    <subcellularLocation>
        <location evidence="1">Membrane</location>
        <topology evidence="1">Multi-pass membrane protein</topology>
    </subcellularLocation>
</comment>
<dbReference type="GO" id="GO:0046872">
    <property type="term" value="F:metal ion binding"/>
    <property type="evidence" value="ECO:0007669"/>
    <property type="project" value="UniProtKB-KW"/>
</dbReference>
<evidence type="ECO:0000256" key="3">
    <source>
        <dbReference type="ARBA" id="ARBA00022692"/>
    </source>
</evidence>
<dbReference type="GO" id="GO:0043005">
    <property type="term" value="C:neuron projection"/>
    <property type="evidence" value="ECO:0007669"/>
    <property type="project" value="TreeGrafter"/>
</dbReference>
<feature type="transmembrane region" description="Helical" evidence="9">
    <location>
        <begin position="126"/>
        <end position="150"/>
    </location>
</feature>
<evidence type="ECO:0000313" key="10">
    <source>
        <dbReference type="Proteomes" id="UP000887575"/>
    </source>
</evidence>
<keyword evidence="4" id="KW-0769">Symport</keyword>
<keyword evidence="10" id="KW-1185">Reference proteome</keyword>
<dbReference type="PROSITE" id="PS50267">
    <property type="entry name" value="NA_NEUROTRAN_SYMP_3"/>
    <property type="match status" value="1"/>
</dbReference>
<evidence type="ECO:0000256" key="1">
    <source>
        <dbReference type="ARBA" id="ARBA00004141"/>
    </source>
</evidence>
<feature type="transmembrane region" description="Helical" evidence="9">
    <location>
        <begin position="87"/>
        <end position="106"/>
    </location>
</feature>
<keyword evidence="3 9" id="KW-0812">Transmembrane</keyword>
<dbReference type="AlphaFoldDB" id="A0AAF3FLN3"/>
<dbReference type="GO" id="GO:0005332">
    <property type="term" value="F:gamma-aminobutyric acid:sodium:chloride symporter activity"/>
    <property type="evidence" value="ECO:0007669"/>
    <property type="project" value="TreeGrafter"/>
</dbReference>
<feature type="transmembrane region" description="Helical" evidence="9">
    <location>
        <begin position="53"/>
        <end position="75"/>
    </location>
</feature>
<dbReference type="InterPro" id="IPR000175">
    <property type="entry name" value="Na/ntran_symport"/>
</dbReference>
<dbReference type="WBParaSite" id="MBELARI_LOCUS7898">
    <property type="protein sequence ID" value="MBELARI_LOCUS7898"/>
    <property type="gene ID" value="MBELARI_LOCUS7898"/>
</dbReference>
<organism evidence="10 11">
    <name type="scientific">Mesorhabditis belari</name>
    <dbReference type="NCBI Taxonomy" id="2138241"/>
    <lineage>
        <taxon>Eukaryota</taxon>
        <taxon>Metazoa</taxon>
        <taxon>Ecdysozoa</taxon>
        <taxon>Nematoda</taxon>
        <taxon>Chromadorea</taxon>
        <taxon>Rhabditida</taxon>
        <taxon>Rhabditina</taxon>
        <taxon>Rhabditomorpha</taxon>
        <taxon>Rhabditoidea</taxon>
        <taxon>Rhabditidae</taxon>
        <taxon>Mesorhabditinae</taxon>
        <taxon>Mesorhabditis</taxon>
    </lineage>
</organism>
<dbReference type="Proteomes" id="UP000887575">
    <property type="component" value="Unassembled WGS sequence"/>
</dbReference>
<keyword evidence="7" id="KW-0915">Sodium</keyword>
<sequence>MFGAKIMGYTACITAPPFFVCRRIHVSLGWKVVTEGIALAFVATALMPGGWVFALIFFVMLFLLGIGTQFGLVSIFRQLSRTHSRKYVLGSFEAFLHAAHLFRLLLAGSHRVLWEWFMLDAFTGSVGIPLCAAMGLPIVCYIYGICNFIIDIDELFGKPSNFVSRWVFGTRPPYFIITWMFCAPVIGVVVFGYQTFMLILNIFSNTYNVPGSQRLVYGTPSKLFTFKESHDASCSECSPIIDDMLAFVAERAHLIGGFGNQAAQCESVIADVYQIRRNLNKQSGDECQSKGSLPTDQVNKATKKE</sequence>
<feature type="compositionally biased region" description="Polar residues" evidence="8">
    <location>
        <begin position="289"/>
        <end position="305"/>
    </location>
</feature>
<dbReference type="PANTHER" id="PTHR11616:SF326">
    <property type="entry name" value="SODIUM-DEPENDENT TRANSPORTER SNF-5"/>
    <property type="match status" value="1"/>
</dbReference>
<feature type="transmembrane region" description="Helical" evidence="9">
    <location>
        <begin position="28"/>
        <end position="47"/>
    </location>
</feature>
<feature type="transmembrane region" description="Helical" evidence="9">
    <location>
        <begin position="174"/>
        <end position="203"/>
    </location>
</feature>
<dbReference type="GO" id="GO:0005886">
    <property type="term" value="C:plasma membrane"/>
    <property type="evidence" value="ECO:0007669"/>
    <property type="project" value="TreeGrafter"/>
</dbReference>
<keyword evidence="6 9" id="KW-0472">Membrane</keyword>
<evidence type="ECO:0000256" key="7">
    <source>
        <dbReference type="PIRSR" id="PIRSR600175-1"/>
    </source>
</evidence>
<evidence type="ECO:0000313" key="11">
    <source>
        <dbReference type="WBParaSite" id="MBELARI_LOCUS7898"/>
    </source>
</evidence>
<dbReference type="SUPFAM" id="SSF161070">
    <property type="entry name" value="SNF-like"/>
    <property type="match status" value="1"/>
</dbReference>
<evidence type="ECO:0000256" key="9">
    <source>
        <dbReference type="SAM" id="Phobius"/>
    </source>
</evidence>
<evidence type="ECO:0000256" key="8">
    <source>
        <dbReference type="SAM" id="MobiDB-lite"/>
    </source>
</evidence>
<evidence type="ECO:0000256" key="2">
    <source>
        <dbReference type="ARBA" id="ARBA00022448"/>
    </source>
</evidence>
<dbReference type="Pfam" id="PF00209">
    <property type="entry name" value="SNF"/>
    <property type="match status" value="1"/>
</dbReference>
<keyword evidence="7" id="KW-0479">Metal-binding</keyword>
<reference evidence="11" key="1">
    <citation type="submission" date="2024-02" db="UniProtKB">
        <authorList>
            <consortium name="WormBaseParasite"/>
        </authorList>
    </citation>
    <scope>IDENTIFICATION</scope>
</reference>
<feature type="binding site" evidence="7">
    <location>
        <position position="64"/>
    </location>
    <ligand>
        <name>Na(+)</name>
        <dbReference type="ChEBI" id="CHEBI:29101"/>
        <label>1</label>
    </ligand>
</feature>
<evidence type="ECO:0000256" key="6">
    <source>
        <dbReference type="ARBA" id="ARBA00023136"/>
    </source>
</evidence>
<name>A0AAF3FLN3_9BILA</name>
<keyword evidence="5 9" id="KW-1133">Transmembrane helix</keyword>
<accession>A0AAF3FLN3</accession>
<dbReference type="InterPro" id="IPR037272">
    <property type="entry name" value="SNS_sf"/>
</dbReference>
<keyword evidence="2" id="KW-0813">Transport</keyword>
<feature type="region of interest" description="Disordered" evidence="8">
    <location>
        <begin position="283"/>
        <end position="305"/>
    </location>
</feature>
<proteinExistence type="predicted"/>
<evidence type="ECO:0000256" key="5">
    <source>
        <dbReference type="ARBA" id="ARBA00022989"/>
    </source>
</evidence>